<feature type="transmembrane region" description="Helical" evidence="1">
    <location>
        <begin position="50"/>
        <end position="69"/>
    </location>
</feature>
<accession>A0ABT4BNL9</accession>
<evidence type="ECO:0000313" key="2">
    <source>
        <dbReference type="EMBL" id="MCY1583362.1"/>
    </source>
</evidence>
<name>A0ABT4BNL9_9STAP</name>
<keyword evidence="3" id="KW-1185">Reference proteome</keyword>
<reference evidence="2" key="2">
    <citation type="submission" date="2022-08" db="EMBL/GenBank/DDBJ databases">
        <authorList>
            <person name="Magnan C."/>
        </authorList>
    </citation>
    <scope>NUCLEOTIDE SEQUENCE</scope>
    <source>
        <strain evidence="2">NSP012P</strain>
    </source>
</reference>
<dbReference type="EMBL" id="JANSLD010000027">
    <property type="protein sequence ID" value="MCY1583362.1"/>
    <property type="molecule type" value="Genomic_DNA"/>
</dbReference>
<evidence type="ECO:0000256" key="1">
    <source>
        <dbReference type="SAM" id="Phobius"/>
    </source>
</evidence>
<feature type="transmembrane region" description="Helical" evidence="1">
    <location>
        <begin position="12"/>
        <end position="30"/>
    </location>
</feature>
<proteinExistence type="predicted"/>
<keyword evidence="1" id="KW-1133">Transmembrane helix</keyword>
<reference evidence="2" key="1">
    <citation type="journal article" date="2022" name="Int. J. Mol. Sci.">
        <title>Phenotypic and Genotypic Virulence Characterisation of Staphylococcus pettenkoferi Strains Isolated from Human Bloodstream and Diabetic Foot Infections.</title>
        <authorList>
            <person name="Magnan C."/>
            <person name="Ahmad-Mansour N."/>
            <person name="Pouget C."/>
            <person name="Morsli M."/>
            <person name="Huc-Brandt S."/>
            <person name="Pantel A."/>
            <person name="Dunyach-Remy C."/>
            <person name="Sotto A."/>
            <person name="Molle V."/>
            <person name="Lavigne J.-P."/>
        </authorList>
    </citation>
    <scope>NUCLEOTIDE SEQUENCE</scope>
    <source>
        <strain evidence="2">NSP012P</strain>
    </source>
</reference>
<evidence type="ECO:0000313" key="3">
    <source>
        <dbReference type="Proteomes" id="UP001072952"/>
    </source>
</evidence>
<feature type="transmembrane region" description="Helical" evidence="1">
    <location>
        <begin position="110"/>
        <end position="132"/>
    </location>
</feature>
<dbReference type="Proteomes" id="UP001072952">
    <property type="component" value="Unassembled WGS sequence"/>
</dbReference>
<feature type="transmembrane region" description="Helical" evidence="1">
    <location>
        <begin position="81"/>
        <end position="104"/>
    </location>
</feature>
<sequence length="141" mass="16120">MLNIKTFEVELLLLNIMISGMGMIKGYAWVVSDKDYLEDASPIYVKMAKYMDIQAMGWLLLIVSIVLFLSEFMKEKAQQYMFVISTFIGSVINITYAMIGVGSANIFTTYYTSMLVGIVMFIMFMLGVLNIWKTKRSQLID</sequence>
<keyword evidence="1" id="KW-0812">Transmembrane</keyword>
<evidence type="ECO:0008006" key="4">
    <source>
        <dbReference type="Google" id="ProtNLM"/>
    </source>
</evidence>
<keyword evidence="1" id="KW-0472">Membrane</keyword>
<protein>
    <recommendedName>
        <fullName evidence="4">DUF5079 domain-containing protein</fullName>
    </recommendedName>
</protein>
<comment type="caution">
    <text evidence="2">The sequence shown here is derived from an EMBL/GenBank/DDBJ whole genome shotgun (WGS) entry which is preliminary data.</text>
</comment>
<organism evidence="2 3">
    <name type="scientific">Staphylococcus pettenkoferi</name>
    <dbReference type="NCBI Taxonomy" id="170573"/>
    <lineage>
        <taxon>Bacteria</taxon>
        <taxon>Bacillati</taxon>
        <taxon>Bacillota</taxon>
        <taxon>Bacilli</taxon>
        <taxon>Bacillales</taxon>
        <taxon>Staphylococcaceae</taxon>
        <taxon>Staphylococcus</taxon>
    </lineage>
</organism>
<gene>
    <name evidence="2" type="ORF">NW133_07445</name>
</gene>